<organism evidence="15 16">
    <name type="scientific">Lucifera butyrica</name>
    <dbReference type="NCBI Taxonomy" id="1351585"/>
    <lineage>
        <taxon>Bacteria</taxon>
        <taxon>Bacillati</taxon>
        <taxon>Bacillota</taxon>
        <taxon>Negativicutes</taxon>
        <taxon>Veillonellales</taxon>
        <taxon>Veillonellaceae</taxon>
        <taxon>Lucifera</taxon>
    </lineage>
</organism>
<evidence type="ECO:0000256" key="11">
    <source>
        <dbReference type="PIRSR" id="PIRSR000099-2"/>
    </source>
</evidence>
<protein>
    <recommendedName>
        <fullName evidence="3 8">Histidinol dehydrogenase</fullName>
        <shortName evidence="8">HDH</shortName>
        <ecNumber evidence="3 8">1.1.1.23</ecNumber>
    </recommendedName>
</protein>
<feature type="binding site" evidence="8 13">
    <location>
        <position position="378"/>
    </location>
    <ligand>
        <name>Zn(2+)</name>
        <dbReference type="ChEBI" id="CHEBI:29105"/>
    </ligand>
</feature>
<proteinExistence type="inferred from homology"/>
<feature type="active site" description="Proton acceptor" evidence="8 10">
    <location>
        <position position="344"/>
    </location>
</feature>
<dbReference type="PANTHER" id="PTHR21256">
    <property type="entry name" value="HISTIDINOL DEHYDROGENASE HDH"/>
    <property type="match status" value="1"/>
</dbReference>
<feature type="binding site" evidence="8 12">
    <location>
        <position position="432"/>
    </location>
    <ligand>
        <name>substrate</name>
    </ligand>
</feature>
<feature type="binding site" evidence="8 13">
    <location>
        <position position="437"/>
    </location>
    <ligand>
        <name>Zn(2+)</name>
        <dbReference type="ChEBI" id="CHEBI:29105"/>
    </ligand>
</feature>
<evidence type="ECO:0000256" key="6">
    <source>
        <dbReference type="ARBA" id="ARBA00023002"/>
    </source>
</evidence>
<keyword evidence="8 11" id="KW-0520">NAD</keyword>
<feature type="binding site" evidence="8 12">
    <location>
        <position position="345"/>
    </location>
    <ligand>
        <name>substrate</name>
    </ligand>
</feature>
<dbReference type="PANTHER" id="PTHR21256:SF2">
    <property type="entry name" value="HISTIDINE BIOSYNTHESIS TRIFUNCTIONAL PROTEIN"/>
    <property type="match status" value="1"/>
</dbReference>
<keyword evidence="8" id="KW-0368">Histidine biosynthesis</keyword>
<comment type="similarity">
    <text evidence="2 8 9 14">Belongs to the histidinol dehydrogenase family.</text>
</comment>
<evidence type="ECO:0000256" key="5">
    <source>
        <dbReference type="ARBA" id="ARBA00022833"/>
    </source>
</evidence>
<dbReference type="Proteomes" id="UP000277811">
    <property type="component" value="Unassembled WGS sequence"/>
</dbReference>
<dbReference type="CDD" id="cd06572">
    <property type="entry name" value="Histidinol_dh"/>
    <property type="match status" value="1"/>
</dbReference>
<keyword evidence="8" id="KW-0028">Amino-acid biosynthesis</keyword>
<dbReference type="Pfam" id="PF00815">
    <property type="entry name" value="Histidinol_dh"/>
    <property type="match status" value="1"/>
</dbReference>
<reference evidence="15 16" key="1">
    <citation type="submission" date="2018-06" db="EMBL/GenBank/DDBJ databases">
        <authorList>
            <person name="Strepis N."/>
        </authorList>
    </citation>
    <scope>NUCLEOTIDE SEQUENCE [LARGE SCALE GENOMIC DNA]</scope>
    <source>
        <strain evidence="15">LUCI</strain>
    </source>
</reference>
<feature type="binding site" evidence="8 13">
    <location>
        <position position="276"/>
    </location>
    <ligand>
        <name>Zn(2+)</name>
        <dbReference type="ChEBI" id="CHEBI:29105"/>
    </ligand>
</feature>
<dbReference type="AlphaFoldDB" id="A0A498R036"/>
<keyword evidence="5 8" id="KW-0862">Zinc</keyword>
<dbReference type="PRINTS" id="PR00083">
    <property type="entry name" value="HOLDHDRGNASE"/>
</dbReference>
<keyword evidence="16" id="KW-1185">Reference proteome</keyword>
<dbReference type="GO" id="GO:0004399">
    <property type="term" value="F:histidinol dehydrogenase activity"/>
    <property type="evidence" value="ECO:0007669"/>
    <property type="project" value="UniProtKB-UniRule"/>
</dbReference>
<feature type="binding site" evidence="8 12">
    <location>
        <position position="378"/>
    </location>
    <ligand>
        <name>substrate</name>
    </ligand>
</feature>
<dbReference type="InterPro" id="IPR001692">
    <property type="entry name" value="Histidinol_DH_CS"/>
</dbReference>
<evidence type="ECO:0000256" key="13">
    <source>
        <dbReference type="PIRSR" id="PIRSR000099-4"/>
    </source>
</evidence>
<dbReference type="InterPro" id="IPR016161">
    <property type="entry name" value="Ald_DH/histidinol_DH"/>
</dbReference>
<dbReference type="GO" id="GO:0005829">
    <property type="term" value="C:cytosol"/>
    <property type="evidence" value="ECO:0007669"/>
    <property type="project" value="TreeGrafter"/>
</dbReference>
<comment type="pathway">
    <text evidence="8">Amino-acid biosynthesis; L-histidine biosynthesis; L-histidine from 5-phospho-alpha-D-ribose 1-diphosphate: step 9/9.</text>
</comment>
<dbReference type="InterPro" id="IPR012131">
    <property type="entry name" value="Hstdl_DH"/>
</dbReference>
<dbReference type="FunFam" id="3.40.50.1980:FF:000026">
    <property type="entry name" value="Histidinol dehydrogenase"/>
    <property type="match status" value="1"/>
</dbReference>
<comment type="catalytic activity">
    <reaction evidence="7 8">
        <text>L-histidinol + 2 NAD(+) + H2O = L-histidine + 2 NADH + 3 H(+)</text>
        <dbReference type="Rhea" id="RHEA:20641"/>
        <dbReference type="ChEBI" id="CHEBI:15377"/>
        <dbReference type="ChEBI" id="CHEBI:15378"/>
        <dbReference type="ChEBI" id="CHEBI:57540"/>
        <dbReference type="ChEBI" id="CHEBI:57595"/>
        <dbReference type="ChEBI" id="CHEBI:57699"/>
        <dbReference type="ChEBI" id="CHEBI:57945"/>
        <dbReference type="EC" id="1.1.1.23"/>
    </reaction>
</comment>
<keyword evidence="6 8" id="KW-0560">Oxidoreductase</keyword>
<accession>A0A498R036</accession>
<dbReference type="HAMAP" id="MF_01024">
    <property type="entry name" value="HisD"/>
    <property type="match status" value="1"/>
</dbReference>
<feature type="active site" description="Proton acceptor" evidence="8 10">
    <location>
        <position position="345"/>
    </location>
</feature>
<feature type="binding site" evidence="8 12">
    <location>
        <position position="279"/>
    </location>
    <ligand>
        <name>substrate</name>
    </ligand>
</feature>
<dbReference type="GO" id="GO:0051287">
    <property type="term" value="F:NAD binding"/>
    <property type="evidence" value="ECO:0007669"/>
    <property type="project" value="InterPro"/>
</dbReference>
<feature type="binding site" evidence="8 11">
    <location>
        <position position="208"/>
    </location>
    <ligand>
        <name>NAD(+)</name>
        <dbReference type="ChEBI" id="CHEBI:57540"/>
    </ligand>
</feature>
<evidence type="ECO:0000256" key="4">
    <source>
        <dbReference type="ARBA" id="ARBA00022723"/>
    </source>
</evidence>
<dbReference type="Gene3D" id="3.40.50.1980">
    <property type="entry name" value="Nitrogenase molybdenum iron protein domain"/>
    <property type="match status" value="2"/>
</dbReference>
<evidence type="ECO:0000256" key="10">
    <source>
        <dbReference type="PIRSR" id="PIRSR000099-1"/>
    </source>
</evidence>
<feature type="binding site" evidence="8 13">
    <location>
        <position position="279"/>
    </location>
    <ligand>
        <name>Zn(2+)</name>
        <dbReference type="ChEBI" id="CHEBI:29105"/>
    </ligand>
</feature>
<dbReference type="UniPathway" id="UPA00031">
    <property type="reaction ID" value="UER00014"/>
</dbReference>
<dbReference type="OrthoDB" id="9805269at2"/>
<dbReference type="NCBIfam" id="TIGR00069">
    <property type="entry name" value="hisD"/>
    <property type="match status" value="1"/>
</dbReference>
<dbReference type="PIRSF" id="PIRSF000099">
    <property type="entry name" value="Histidinol_dh"/>
    <property type="match status" value="1"/>
</dbReference>
<dbReference type="EMBL" id="UPPP01000059">
    <property type="protein sequence ID" value="VBB05866.1"/>
    <property type="molecule type" value="Genomic_DNA"/>
</dbReference>
<name>A0A498R036_9FIRM</name>
<sequence>MRRIETRDLTRLELRSLLTKPSFDQLELGETARRRVKELFGEELTAAQVVDRIVREVRQQGDQALLYYTRAIDGVDLSAAALEVSEKEWQAAYEKIEAPVLASLRKAVANVRRYHEEQMPRSWLTYREQGAMLGQNCLPLNRVGIYVPGGTATYPSSVVMNAVPAVVAGVGEIIMVAPPARDGSMNPYVLAAAKEAGVTRIFKAGGAQAIAALAFGTETVPQVDKITGPGNIFVTLAKKAVYGYCDIDMLAGPSEILIVADGTADPEYVAADMLSQAEHDVLASSIVITDDAALADQVMLAAERQLARLPRQEIAQAALAKNGLLLVAGDIMEAMELANLAAPEHLEIVTAEPFQLLPYVKNAGAVFLGPYSPEPLGDYLAGPNHVLPTGGTARFYSVLNVETFMKKTSIIAYTPEALAGVSQDIIRLAETEGLAAHANAIRVRGERLCGKSDRV</sequence>
<dbReference type="InterPro" id="IPR022695">
    <property type="entry name" value="Histidinol_DH_monofunct"/>
</dbReference>
<dbReference type="GO" id="GO:0000105">
    <property type="term" value="P:L-histidine biosynthetic process"/>
    <property type="evidence" value="ECO:0007669"/>
    <property type="project" value="UniProtKB-UniRule"/>
</dbReference>
<dbReference type="EC" id="1.1.1.23" evidence="3 8"/>
<evidence type="ECO:0000256" key="8">
    <source>
        <dbReference type="HAMAP-Rule" id="MF_01024"/>
    </source>
</evidence>
<dbReference type="RefSeq" id="WP_122626830.1">
    <property type="nucleotide sequence ID" value="NZ_UPPP01000059.1"/>
</dbReference>
<feature type="binding site" evidence="8 12">
    <location>
        <position position="254"/>
    </location>
    <ligand>
        <name>substrate</name>
    </ligand>
</feature>
<evidence type="ECO:0000256" key="1">
    <source>
        <dbReference type="ARBA" id="ARBA00003850"/>
    </source>
</evidence>
<evidence type="ECO:0000313" key="15">
    <source>
        <dbReference type="EMBL" id="VBB05866.1"/>
    </source>
</evidence>
<evidence type="ECO:0000313" key="16">
    <source>
        <dbReference type="Proteomes" id="UP000277811"/>
    </source>
</evidence>
<keyword evidence="4 8" id="KW-0479">Metal-binding</keyword>
<dbReference type="SUPFAM" id="SSF53720">
    <property type="entry name" value="ALDH-like"/>
    <property type="match status" value="1"/>
</dbReference>
<feature type="binding site" evidence="8 12">
    <location>
        <position position="276"/>
    </location>
    <ligand>
        <name>substrate</name>
    </ligand>
</feature>
<dbReference type="FunFam" id="3.40.50.1980:FF:000001">
    <property type="entry name" value="Histidinol dehydrogenase"/>
    <property type="match status" value="1"/>
</dbReference>
<dbReference type="PROSITE" id="PS00611">
    <property type="entry name" value="HISOL_DEHYDROGENASE"/>
    <property type="match status" value="1"/>
</dbReference>
<comment type="cofactor">
    <cofactor evidence="8 13">
        <name>Zn(2+)</name>
        <dbReference type="ChEBI" id="CHEBI:29105"/>
    </cofactor>
    <text evidence="8 13">Binds 1 zinc ion per subunit.</text>
</comment>
<dbReference type="GO" id="GO:0008270">
    <property type="term" value="F:zinc ion binding"/>
    <property type="evidence" value="ECO:0007669"/>
    <property type="project" value="UniProtKB-UniRule"/>
</dbReference>
<feature type="binding site" evidence="8 11">
    <location>
        <position position="146"/>
    </location>
    <ligand>
        <name>NAD(+)</name>
        <dbReference type="ChEBI" id="CHEBI:57540"/>
    </ligand>
</feature>
<dbReference type="Gene3D" id="1.20.5.1300">
    <property type="match status" value="1"/>
</dbReference>
<evidence type="ECO:0000256" key="2">
    <source>
        <dbReference type="ARBA" id="ARBA00010178"/>
    </source>
</evidence>
<feature type="binding site" evidence="8 11">
    <location>
        <position position="231"/>
    </location>
    <ligand>
        <name>NAD(+)</name>
        <dbReference type="ChEBI" id="CHEBI:57540"/>
    </ligand>
</feature>
<evidence type="ECO:0000256" key="14">
    <source>
        <dbReference type="RuleBase" id="RU004175"/>
    </source>
</evidence>
<comment type="function">
    <text evidence="1 8">Catalyzes the sequential NAD-dependent oxidations of L-histidinol to L-histidinaldehyde and then to L-histidine.</text>
</comment>
<evidence type="ECO:0000256" key="12">
    <source>
        <dbReference type="PIRSR" id="PIRSR000099-3"/>
    </source>
</evidence>
<evidence type="ECO:0000256" key="7">
    <source>
        <dbReference type="ARBA" id="ARBA00049489"/>
    </source>
</evidence>
<evidence type="ECO:0000256" key="9">
    <source>
        <dbReference type="PIRNR" id="PIRNR000099"/>
    </source>
</evidence>
<evidence type="ECO:0000256" key="3">
    <source>
        <dbReference type="ARBA" id="ARBA00012965"/>
    </source>
</evidence>
<feature type="binding site" evidence="8 12">
    <location>
        <position position="437"/>
    </location>
    <ligand>
        <name>substrate</name>
    </ligand>
</feature>
<gene>
    <name evidence="8" type="primary">hisD</name>
    <name evidence="15" type="ORF">LUCI_1077</name>
</gene>